<sequence>MIFFDIDGTLLASGKEGYFVPDGTLQAIRLARQNGHGVAICSGRQEPFIQKMFGDFFTSYIAMNGTHVVYEGETILQKFFSPERVLEIMEHFDSFGVSYNFVGMRHGWGRNLTPEMTALLNRVYNLGDYIVTNWEPEQVQAGAVDCIFADRGHYERCRPAFTGSMVLNLHPGGHSGDLSFPNQDKAEAIRFFCRHAGIDLKDTVAFGDGTNDVTMLKAVGVGVAMENGVPEAKAAADYVTDSMLCGGIEKGLRHLGLI</sequence>
<dbReference type="InterPro" id="IPR023214">
    <property type="entry name" value="HAD_sf"/>
</dbReference>
<reference evidence="1" key="1">
    <citation type="submission" date="2019-04" db="EMBL/GenBank/DDBJ databases">
        <title>Evolution of Biomass-Degrading Anaerobic Consortia Revealed by Metagenomics.</title>
        <authorList>
            <person name="Peng X."/>
        </authorList>
    </citation>
    <scope>NUCLEOTIDE SEQUENCE</scope>
    <source>
        <strain evidence="1">SIG551</strain>
    </source>
</reference>
<dbReference type="PANTHER" id="PTHR10000">
    <property type="entry name" value="PHOSPHOSERINE PHOSPHATASE"/>
    <property type="match status" value="1"/>
</dbReference>
<dbReference type="GO" id="GO:0016791">
    <property type="term" value="F:phosphatase activity"/>
    <property type="evidence" value="ECO:0007669"/>
    <property type="project" value="TreeGrafter"/>
</dbReference>
<dbReference type="Proteomes" id="UP000754750">
    <property type="component" value="Unassembled WGS sequence"/>
</dbReference>
<evidence type="ECO:0000313" key="1">
    <source>
        <dbReference type="EMBL" id="MBE6832594.1"/>
    </source>
</evidence>
<dbReference type="GO" id="GO:0000287">
    <property type="term" value="F:magnesium ion binding"/>
    <property type="evidence" value="ECO:0007669"/>
    <property type="project" value="TreeGrafter"/>
</dbReference>
<dbReference type="SUPFAM" id="SSF56784">
    <property type="entry name" value="HAD-like"/>
    <property type="match status" value="1"/>
</dbReference>
<organism evidence="1 2">
    <name type="scientific">Faecalispora sporosphaeroides</name>
    <dbReference type="NCBI Taxonomy" id="1549"/>
    <lineage>
        <taxon>Bacteria</taxon>
        <taxon>Bacillati</taxon>
        <taxon>Bacillota</taxon>
        <taxon>Clostridia</taxon>
        <taxon>Eubacteriales</taxon>
        <taxon>Oscillospiraceae</taxon>
        <taxon>Faecalispora</taxon>
    </lineage>
</organism>
<dbReference type="PROSITE" id="PS01229">
    <property type="entry name" value="COF_2"/>
    <property type="match status" value="1"/>
</dbReference>
<proteinExistence type="predicted"/>
<name>A0A928KR18_9FIRM</name>
<evidence type="ECO:0000313" key="2">
    <source>
        <dbReference type="Proteomes" id="UP000754750"/>
    </source>
</evidence>
<dbReference type="AlphaFoldDB" id="A0A928KR18"/>
<dbReference type="Gene3D" id="3.40.50.1000">
    <property type="entry name" value="HAD superfamily/HAD-like"/>
    <property type="match status" value="1"/>
</dbReference>
<gene>
    <name evidence="1" type="ORF">E7512_03260</name>
</gene>
<dbReference type="GO" id="GO:0005829">
    <property type="term" value="C:cytosol"/>
    <property type="evidence" value="ECO:0007669"/>
    <property type="project" value="TreeGrafter"/>
</dbReference>
<comment type="caution">
    <text evidence="1">The sequence shown here is derived from an EMBL/GenBank/DDBJ whole genome shotgun (WGS) entry which is preliminary data.</text>
</comment>
<keyword evidence="1" id="KW-0378">Hydrolase</keyword>
<accession>A0A928KR18</accession>
<dbReference type="PANTHER" id="PTHR10000:SF25">
    <property type="entry name" value="PHOSPHATASE YKRA-RELATED"/>
    <property type="match status" value="1"/>
</dbReference>
<dbReference type="Gene3D" id="3.30.1240.10">
    <property type="match status" value="1"/>
</dbReference>
<dbReference type="InterPro" id="IPR036412">
    <property type="entry name" value="HAD-like_sf"/>
</dbReference>
<dbReference type="EMBL" id="SVNY01000001">
    <property type="protein sequence ID" value="MBE6832594.1"/>
    <property type="molecule type" value="Genomic_DNA"/>
</dbReference>
<dbReference type="Pfam" id="PF08282">
    <property type="entry name" value="Hydrolase_3"/>
    <property type="match status" value="1"/>
</dbReference>
<protein>
    <submittedName>
        <fullName evidence="1">HAD family hydrolase</fullName>
    </submittedName>
</protein>